<protein>
    <submittedName>
        <fullName evidence="1">Uncharacterized protein</fullName>
    </submittedName>
</protein>
<dbReference type="OrthoDB" id="4232626at2759"/>
<gene>
    <name evidence="1" type="ORF">TRUGW13939_09702</name>
</gene>
<accession>A0A7H8R9X4</accession>
<evidence type="ECO:0000313" key="1">
    <source>
        <dbReference type="EMBL" id="QKX62541.1"/>
    </source>
</evidence>
<dbReference type="Proteomes" id="UP000509510">
    <property type="component" value="Chromosome V"/>
</dbReference>
<proteinExistence type="predicted"/>
<dbReference type="RefSeq" id="XP_035348715.1">
    <property type="nucleotide sequence ID" value="XM_035492822.1"/>
</dbReference>
<dbReference type="KEGG" id="trg:TRUGW13939_09702"/>
<name>A0A7H8R9X4_TALRU</name>
<keyword evidence="2" id="KW-1185">Reference proteome</keyword>
<dbReference type="AlphaFoldDB" id="A0A7H8R9X4"/>
<dbReference type="GeneID" id="55997185"/>
<evidence type="ECO:0000313" key="2">
    <source>
        <dbReference type="Proteomes" id="UP000509510"/>
    </source>
</evidence>
<sequence>MVDSQFYDISQSPSVDPWVVAPTPGYYGDLHVYSPSPSPHPLSQVQQPLGFLQSGEREEGAEHVCYTIAWKLHVNDKKAGSRTAKDLTVAPSQYWEEKLKAALEEMLQTKSKTDHRFRFEGADIVVSVNDRTQTNFEDFASSTNIDWLPVEAQLCKWGHLPRIGKTLTVNLVFKYRRERDVKRVTKSKKGEKRNRVSTTNIMLAECDEDITAEEERTGRPSTWNRVYGLMKCNTTSCQLNSDWCWENPKDGKYYKLRQPHLEQLCDYVDDENRLESHSDVPESLRRSLILESQRKSKKATMPTSEMPYQHPVNINLVPAQATHSMDASLPPTPSFSFPEIPGDRVTAVEKFFEWLESQYTNESYKADFRRARDVILETRMDLELILKDPKPDRFTNKGIPEGTALRVICEIPKWAEYLKRISPSRGISNDIDQ</sequence>
<dbReference type="EMBL" id="CP055902">
    <property type="protein sequence ID" value="QKX62541.1"/>
    <property type="molecule type" value="Genomic_DNA"/>
</dbReference>
<reference evidence="2" key="1">
    <citation type="submission" date="2020-06" db="EMBL/GenBank/DDBJ databases">
        <title>A chromosome-scale genome assembly of Talaromyces rugulosus W13939.</title>
        <authorList>
            <person name="Wang B."/>
            <person name="Guo L."/>
            <person name="Ye K."/>
            <person name="Wang L."/>
        </authorList>
    </citation>
    <scope>NUCLEOTIDE SEQUENCE [LARGE SCALE GENOMIC DNA]</scope>
    <source>
        <strain evidence="2">W13939</strain>
    </source>
</reference>
<organism evidence="1 2">
    <name type="scientific">Talaromyces rugulosus</name>
    <name type="common">Penicillium rugulosum</name>
    <dbReference type="NCBI Taxonomy" id="121627"/>
    <lineage>
        <taxon>Eukaryota</taxon>
        <taxon>Fungi</taxon>
        <taxon>Dikarya</taxon>
        <taxon>Ascomycota</taxon>
        <taxon>Pezizomycotina</taxon>
        <taxon>Eurotiomycetes</taxon>
        <taxon>Eurotiomycetidae</taxon>
        <taxon>Eurotiales</taxon>
        <taxon>Trichocomaceae</taxon>
        <taxon>Talaromyces</taxon>
        <taxon>Talaromyces sect. Islandici</taxon>
    </lineage>
</organism>